<feature type="transmembrane region" description="Helical" evidence="1">
    <location>
        <begin position="37"/>
        <end position="56"/>
    </location>
</feature>
<keyword evidence="1" id="KW-1133">Transmembrane helix</keyword>
<keyword evidence="1" id="KW-0812">Transmembrane</keyword>
<sequence>MNKTLFQFHKKYFFLALLLFVTEVLIAVYLHDAIIRPYGGDFLVVILIYCFVKSFLNTPVKATALAVLLFSYLIETLQYFHIVDILGLEKSTIARIVIGTSFSWTDLLAYTLGILLVLIIEFTSANANNKRQYLL</sequence>
<dbReference type="InterPro" id="IPR021257">
    <property type="entry name" value="DUF2809"/>
</dbReference>
<protein>
    <submittedName>
        <fullName evidence="2">DUF2809 domain-containing protein</fullName>
    </submittedName>
</protein>
<dbReference type="Proteomes" id="UP000462014">
    <property type="component" value="Unassembled WGS sequence"/>
</dbReference>
<gene>
    <name evidence="2" type="ORF">GO621_14935</name>
</gene>
<feature type="transmembrane region" description="Helical" evidence="1">
    <location>
        <begin position="63"/>
        <end position="82"/>
    </location>
</feature>
<proteinExistence type="predicted"/>
<evidence type="ECO:0000313" key="3">
    <source>
        <dbReference type="Proteomes" id="UP000462014"/>
    </source>
</evidence>
<dbReference type="Pfam" id="PF10990">
    <property type="entry name" value="DUF2809"/>
    <property type="match status" value="1"/>
</dbReference>
<evidence type="ECO:0000256" key="1">
    <source>
        <dbReference type="SAM" id="Phobius"/>
    </source>
</evidence>
<organism evidence="2 3">
    <name type="scientific">Mucilaginibacter arboris</name>
    <dbReference type="NCBI Taxonomy" id="2682090"/>
    <lineage>
        <taxon>Bacteria</taxon>
        <taxon>Pseudomonadati</taxon>
        <taxon>Bacteroidota</taxon>
        <taxon>Sphingobacteriia</taxon>
        <taxon>Sphingobacteriales</taxon>
        <taxon>Sphingobacteriaceae</taxon>
        <taxon>Mucilaginibacter</taxon>
    </lineage>
</organism>
<feature type="transmembrane region" description="Helical" evidence="1">
    <location>
        <begin position="102"/>
        <end position="122"/>
    </location>
</feature>
<dbReference type="RefSeq" id="WP_157568449.1">
    <property type="nucleotide sequence ID" value="NZ_WPIK01000014.1"/>
</dbReference>
<evidence type="ECO:0000313" key="2">
    <source>
        <dbReference type="EMBL" id="MVN22821.1"/>
    </source>
</evidence>
<reference evidence="2 3" key="1">
    <citation type="submission" date="2019-12" db="EMBL/GenBank/DDBJ databases">
        <title>Mucilaginibacter sp. HMF7410 genome sequencing and assembly.</title>
        <authorList>
            <person name="Kang H."/>
            <person name="Cha I."/>
            <person name="Kim H."/>
            <person name="Joh K."/>
        </authorList>
    </citation>
    <scope>NUCLEOTIDE SEQUENCE [LARGE SCALE GENOMIC DNA]</scope>
    <source>
        <strain evidence="2 3">HMF7410</strain>
    </source>
</reference>
<feature type="transmembrane region" description="Helical" evidence="1">
    <location>
        <begin position="12"/>
        <end position="31"/>
    </location>
</feature>
<dbReference type="EMBL" id="WPIK01000014">
    <property type="protein sequence ID" value="MVN22821.1"/>
    <property type="molecule type" value="Genomic_DNA"/>
</dbReference>
<comment type="caution">
    <text evidence="2">The sequence shown here is derived from an EMBL/GenBank/DDBJ whole genome shotgun (WGS) entry which is preliminary data.</text>
</comment>
<keyword evidence="3" id="KW-1185">Reference proteome</keyword>
<accession>A0A7K1SZT2</accession>
<name>A0A7K1SZT2_9SPHI</name>
<dbReference type="AlphaFoldDB" id="A0A7K1SZT2"/>
<keyword evidence="1" id="KW-0472">Membrane</keyword>